<reference evidence="2" key="1">
    <citation type="submission" date="2019-08" db="EMBL/GenBank/DDBJ databases">
        <title>The genome of the North American firefly Photinus pyralis.</title>
        <authorList>
            <consortium name="Photinus pyralis genome working group"/>
            <person name="Fallon T.R."/>
            <person name="Sander Lower S.E."/>
            <person name="Weng J.-K."/>
        </authorList>
    </citation>
    <scope>NUCLEOTIDE SEQUENCE</scope>
    <source>
        <strain evidence="2">TRF0915ILg1</strain>
        <tissue evidence="2">Whole body</tissue>
    </source>
</reference>
<comment type="caution">
    <text evidence="2">The sequence shown here is derived from an EMBL/GenBank/DDBJ whole genome shotgun (WGS) entry which is preliminary data.</text>
</comment>
<evidence type="ECO:0000313" key="2">
    <source>
        <dbReference type="EMBL" id="KAF2903571.1"/>
    </source>
</evidence>
<accession>A0A8K0GL72</accession>
<evidence type="ECO:0000313" key="3">
    <source>
        <dbReference type="Proteomes" id="UP000801492"/>
    </source>
</evidence>
<feature type="compositionally biased region" description="Basic and acidic residues" evidence="1">
    <location>
        <begin position="174"/>
        <end position="188"/>
    </location>
</feature>
<sequence length="225" mass="25388">MRKGGKRVILATLTAIVVHEKCRKSYSKEHYVKPVAVEDEPHFSRSLFDHIEDVVETYPPLEAFLDKVEDDIPESLKLLFTIIICPKNKGDQSKLKTKISCLAHGVILATRSSFFASNIKLALIKLVYKKYGSSDLVAVISAAGIQTLLEESGALDHNKTDNCEEEDFSEEDHFEERDGRSETERDLDSDNNEDDDVESLPTAPKIQFKKAISLEKTTQLFEEII</sequence>
<organism evidence="2 3">
    <name type="scientific">Ignelater luminosus</name>
    <name type="common">Cucubano</name>
    <name type="synonym">Pyrophorus luminosus</name>
    <dbReference type="NCBI Taxonomy" id="2038154"/>
    <lineage>
        <taxon>Eukaryota</taxon>
        <taxon>Metazoa</taxon>
        <taxon>Ecdysozoa</taxon>
        <taxon>Arthropoda</taxon>
        <taxon>Hexapoda</taxon>
        <taxon>Insecta</taxon>
        <taxon>Pterygota</taxon>
        <taxon>Neoptera</taxon>
        <taxon>Endopterygota</taxon>
        <taxon>Coleoptera</taxon>
        <taxon>Polyphaga</taxon>
        <taxon>Elateriformia</taxon>
        <taxon>Elateroidea</taxon>
        <taxon>Elateridae</taxon>
        <taxon>Agrypninae</taxon>
        <taxon>Pyrophorini</taxon>
        <taxon>Ignelater</taxon>
    </lineage>
</organism>
<keyword evidence="3" id="KW-1185">Reference proteome</keyword>
<dbReference type="EMBL" id="VTPC01000994">
    <property type="protein sequence ID" value="KAF2903571.1"/>
    <property type="molecule type" value="Genomic_DNA"/>
</dbReference>
<feature type="non-terminal residue" evidence="2">
    <location>
        <position position="225"/>
    </location>
</feature>
<feature type="region of interest" description="Disordered" evidence="1">
    <location>
        <begin position="156"/>
        <end position="202"/>
    </location>
</feature>
<evidence type="ECO:0000256" key="1">
    <source>
        <dbReference type="SAM" id="MobiDB-lite"/>
    </source>
</evidence>
<name>A0A8K0GL72_IGNLU</name>
<protein>
    <submittedName>
        <fullName evidence="2">Uncharacterized protein</fullName>
    </submittedName>
</protein>
<gene>
    <name evidence="2" type="ORF">ILUMI_02617</name>
</gene>
<feature type="compositionally biased region" description="Acidic residues" evidence="1">
    <location>
        <begin position="163"/>
        <end position="173"/>
    </location>
</feature>
<dbReference type="Proteomes" id="UP000801492">
    <property type="component" value="Unassembled WGS sequence"/>
</dbReference>
<dbReference type="AlphaFoldDB" id="A0A8K0GL72"/>
<proteinExistence type="predicted"/>
<dbReference type="OrthoDB" id="10069752at2759"/>
<feature type="compositionally biased region" description="Acidic residues" evidence="1">
    <location>
        <begin position="189"/>
        <end position="198"/>
    </location>
</feature>